<reference evidence="2" key="1">
    <citation type="submission" date="2022-10" db="EMBL/GenBank/DDBJ databases">
        <title>The complete genomes of actinobacterial strains from the NBC collection.</title>
        <authorList>
            <person name="Joergensen T.S."/>
            <person name="Alvarez Arevalo M."/>
            <person name="Sterndorff E.B."/>
            <person name="Faurdal D."/>
            <person name="Vuksanovic O."/>
            <person name="Mourched A.-S."/>
            <person name="Charusanti P."/>
            <person name="Shaw S."/>
            <person name="Blin K."/>
            <person name="Weber T."/>
        </authorList>
    </citation>
    <scope>NUCLEOTIDE SEQUENCE [LARGE SCALE GENOMIC DNA]</scope>
    <source>
        <strain evidence="2">NBC 01686</strain>
        <plasmid evidence="2">unnamed1</plasmid>
    </source>
</reference>
<evidence type="ECO:0000313" key="2">
    <source>
        <dbReference type="EMBL" id="WUU58528.1"/>
    </source>
</evidence>
<proteinExistence type="predicted"/>
<gene>
    <name evidence="2" type="ORF">OIE82_35715</name>
</gene>
<dbReference type="RefSeq" id="WP_266477720.1">
    <property type="nucleotide sequence ID" value="NZ_CP109208.1"/>
</dbReference>
<sequence length="200" mass="22109">MAGDAPYYTADQLIEEARRQHRMLSEPADDDARQLYTGSCTGCEWTTRGTLEAHMLQEAFDAHMTALQDEAHRPAASADEVPGDLEDLRGCMVDGYDADDVNRVFDRLEEATGLSLVCVWEYFDSFGVGGNSQFFVALEDDRFHEVAGDLWQWLNGDPHSPSTPDAPGSPGTWVGARADIAADFEYEDGRHNCAIRDVEG</sequence>
<dbReference type="EMBL" id="CP109208">
    <property type="protein sequence ID" value="WUU58528.1"/>
    <property type="molecule type" value="Genomic_DNA"/>
</dbReference>
<accession>A0ABZ1YG40</accession>
<feature type="region of interest" description="Disordered" evidence="1">
    <location>
        <begin position="155"/>
        <end position="174"/>
    </location>
</feature>
<geneLocation type="plasmid" evidence="2">
    <name>unnamed1</name>
</geneLocation>
<protein>
    <submittedName>
        <fullName evidence="2">Uncharacterized protein</fullName>
    </submittedName>
</protein>
<name>A0ABZ1YG40_9ACTN</name>
<evidence type="ECO:0000256" key="1">
    <source>
        <dbReference type="SAM" id="MobiDB-lite"/>
    </source>
</evidence>
<keyword evidence="2" id="KW-0614">Plasmid</keyword>
<organism evidence="2">
    <name type="scientific">Streptomyces althioticus</name>
    <dbReference type="NCBI Taxonomy" id="83380"/>
    <lineage>
        <taxon>Bacteria</taxon>
        <taxon>Bacillati</taxon>
        <taxon>Actinomycetota</taxon>
        <taxon>Actinomycetes</taxon>
        <taxon>Kitasatosporales</taxon>
        <taxon>Streptomycetaceae</taxon>
        <taxon>Streptomyces</taxon>
        <taxon>Streptomyces althioticus group</taxon>
    </lineage>
</organism>